<evidence type="ECO:0000313" key="10">
    <source>
        <dbReference type="Proteomes" id="UP001583177"/>
    </source>
</evidence>
<evidence type="ECO:0000256" key="6">
    <source>
        <dbReference type="SAM" id="MobiDB-lite"/>
    </source>
</evidence>
<comment type="caution">
    <text evidence="9">The sequence shown here is derived from an EMBL/GenBank/DDBJ whole genome shotgun (WGS) entry which is preliminary data.</text>
</comment>
<evidence type="ECO:0000313" key="9">
    <source>
        <dbReference type="EMBL" id="KAL1883948.1"/>
    </source>
</evidence>
<organism evidence="9 10">
    <name type="scientific">Diaporthe australafricana</name>
    <dbReference type="NCBI Taxonomy" id="127596"/>
    <lineage>
        <taxon>Eukaryota</taxon>
        <taxon>Fungi</taxon>
        <taxon>Dikarya</taxon>
        <taxon>Ascomycota</taxon>
        <taxon>Pezizomycotina</taxon>
        <taxon>Sordariomycetes</taxon>
        <taxon>Sordariomycetidae</taxon>
        <taxon>Diaporthales</taxon>
        <taxon>Diaporthaceae</taxon>
        <taxon>Diaporthe</taxon>
    </lineage>
</organism>
<feature type="transmembrane region" description="Helical" evidence="7">
    <location>
        <begin position="619"/>
        <end position="638"/>
    </location>
</feature>
<accession>A0ABR3Y848</accession>
<feature type="domain" description="Ima1 N-terminal" evidence="8">
    <location>
        <begin position="12"/>
        <end position="139"/>
    </location>
</feature>
<proteinExistence type="predicted"/>
<dbReference type="PANTHER" id="PTHR28538">
    <property type="entry name" value="INTEGRAL INNER NUCLEAR MEMBRANE PROTEIN IMA1"/>
    <property type="match status" value="1"/>
</dbReference>
<feature type="compositionally biased region" description="Polar residues" evidence="6">
    <location>
        <begin position="404"/>
        <end position="415"/>
    </location>
</feature>
<name>A0ABR3Y848_9PEZI</name>
<feature type="compositionally biased region" description="Polar residues" evidence="6">
    <location>
        <begin position="578"/>
        <end position="594"/>
    </location>
</feature>
<keyword evidence="5" id="KW-0539">Nucleus</keyword>
<evidence type="ECO:0000256" key="4">
    <source>
        <dbReference type="ARBA" id="ARBA00023136"/>
    </source>
</evidence>
<dbReference type="Proteomes" id="UP001583177">
    <property type="component" value="Unassembled WGS sequence"/>
</dbReference>
<reference evidence="9 10" key="1">
    <citation type="journal article" date="2024" name="IMA Fungus">
        <title>IMA Genome - F19 : A genome assembly and annotation guide to empower mycologists, including annotated draft genome sequences of Ceratocystis pirilliformis, Diaporthe australafricana, Fusarium ophioides, Paecilomyces lecythidis, and Sporothrix stenoceras.</title>
        <authorList>
            <person name="Aylward J."/>
            <person name="Wilson A.M."/>
            <person name="Visagie C.M."/>
            <person name="Spraker J."/>
            <person name="Barnes I."/>
            <person name="Buitendag C."/>
            <person name="Ceriani C."/>
            <person name="Del Mar Angel L."/>
            <person name="du Plessis D."/>
            <person name="Fuchs T."/>
            <person name="Gasser K."/>
            <person name="Kramer D."/>
            <person name="Li W."/>
            <person name="Munsamy K."/>
            <person name="Piso A."/>
            <person name="Price J.L."/>
            <person name="Sonnekus B."/>
            <person name="Thomas C."/>
            <person name="van der Nest A."/>
            <person name="van Dijk A."/>
            <person name="van Heerden A."/>
            <person name="van Vuuren N."/>
            <person name="Yilmaz N."/>
            <person name="Duong T.A."/>
            <person name="van der Merwe N.A."/>
            <person name="Wingfield M.J."/>
            <person name="Wingfield B.D."/>
        </authorList>
    </citation>
    <scope>NUCLEOTIDE SEQUENCE [LARGE SCALE GENOMIC DNA]</scope>
    <source>
        <strain evidence="9 10">CMW 18300</strain>
    </source>
</reference>
<protein>
    <recommendedName>
        <fullName evidence="8">Ima1 N-terminal domain-containing protein</fullName>
    </recommendedName>
</protein>
<dbReference type="Pfam" id="PF09779">
    <property type="entry name" value="Ima1_N"/>
    <property type="match status" value="1"/>
</dbReference>
<dbReference type="InterPro" id="IPR018617">
    <property type="entry name" value="Ima1_N"/>
</dbReference>
<dbReference type="PANTHER" id="PTHR28538:SF1">
    <property type="entry name" value="INTEGRAL INNER NUCLEAR MEMBRANE PROTEIN IMA1"/>
    <property type="match status" value="1"/>
</dbReference>
<keyword evidence="2 7" id="KW-0812">Transmembrane</keyword>
<comment type="subcellular location">
    <subcellularLocation>
        <location evidence="1">Nucleus inner membrane</location>
        <topology evidence="1">Multi-pass membrane protein</topology>
    </subcellularLocation>
</comment>
<dbReference type="EMBL" id="JAWRVE010000001">
    <property type="protein sequence ID" value="KAL1883948.1"/>
    <property type="molecule type" value="Genomic_DNA"/>
</dbReference>
<dbReference type="InterPro" id="IPR042321">
    <property type="entry name" value="Ima1"/>
</dbReference>
<evidence type="ECO:0000256" key="3">
    <source>
        <dbReference type="ARBA" id="ARBA00022989"/>
    </source>
</evidence>
<keyword evidence="3 7" id="KW-1133">Transmembrane helix</keyword>
<evidence type="ECO:0000256" key="5">
    <source>
        <dbReference type="ARBA" id="ARBA00023242"/>
    </source>
</evidence>
<evidence type="ECO:0000256" key="2">
    <source>
        <dbReference type="ARBA" id="ARBA00022692"/>
    </source>
</evidence>
<gene>
    <name evidence="9" type="ORF">Daus18300_000056</name>
</gene>
<feature type="compositionally biased region" description="Low complexity" evidence="6">
    <location>
        <begin position="430"/>
        <end position="441"/>
    </location>
</feature>
<evidence type="ECO:0000259" key="8">
    <source>
        <dbReference type="Pfam" id="PF09779"/>
    </source>
</evidence>
<evidence type="ECO:0000256" key="1">
    <source>
        <dbReference type="ARBA" id="ARBA00004473"/>
    </source>
</evidence>
<feature type="region of interest" description="Disordered" evidence="6">
    <location>
        <begin position="391"/>
        <end position="460"/>
    </location>
</feature>
<sequence>MAPQTRKLNKPLTCFYCNRKSSTRYDGSMRRFECQNCNATNHLDTKGDITDVPAAKSNTVAEPAQFAILRSSSPTPSSGRVFCDKCLQNQHLFISSLAQYFPEDPDDPEFAIREKGYYKFYKGLMRRYPQCCAECEPKVRQQLAKAAYTAKTDHLRRMLDRTAKIRVITTKSPLYYCHSAGKWLWVASLIFQLVWHTRLVNQGFVARGKGVNDGSWSMLFARLFALLSSYLPAPDQLLKWSFWTSALSIWWNPKWVDTFKSNTKHLVGFANYYRYQALIFAVKLAATFLISPLSDLQGPRLTALATAHASMAMSILYLYHAASKSIRVDHTPLWTMKASSIGATPAPLPSIADAESRENNEKSMATILDEILHEPVQNTQPQPQALMSQFSTSDQLDHMPPISYKSSYDPSTRPLTPNPFANLPSQRPQSSGVGLASLSLSDTPPARNQERLDYSPNMEWSPTQSRYRAFNTYKPGQPETRKFGETPTHEKAGAFWAKVPPAPKTPAQRFLNQPNTTLLRRSPRLTQNTIAFRGTQQSTFASPNQPQADAPPATIFAEPTFRPAQPKDERDDLLEKFTTSFSLGSDNTADNTRAGQGEARNASTAAQPQHRTIYTLQNVLLGLVCCSVFLAVLAGRAYKDFDLGKLISIQGR</sequence>
<evidence type="ECO:0000256" key="7">
    <source>
        <dbReference type="SAM" id="Phobius"/>
    </source>
</evidence>
<keyword evidence="10" id="KW-1185">Reference proteome</keyword>
<feature type="region of interest" description="Disordered" evidence="6">
    <location>
        <begin position="578"/>
        <end position="608"/>
    </location>
</feature>
<keyword evidence="4 7" id="KW-0472">Membrane</keyword>